<reference evidence="2" key="2">
    <citation type="journal article" date="2015" name="Data Brief">
        <title>Shoot transcriptome of the giant reed, Arundo donax.</title>
        <authorList>
            <person name="Barrero R.A."/>
            <person name="Guerrero F.D."/>
            <person name="Moolhuijzen P."/>
            <person name="Goolsby J.A."/>
            <person name="Tidwell J."/>
            <person name="Bellgard S.E."/>
            <person name="Bellgard M.I."/>
        </authorList>
    </citation>
    <scope>NUCLEOTIDE SEQUENCE</scope>
    <source>
        <tissue evidence="2">Shoot tissue taken approximately 20 cm above the soil surface</tissue>
    </source>
</reference>
<organism evidence="2">
    <name type="scientific">Arundo donax</name>
    <name type="common">Giant reed</name>
    <name type="synonym">Donax arundinaceus</name>
    <dbReference type="NCBI Taxonomy" id="35708"/>
    <lineage>
        <taxon>Eukaryota</taxon>
        <taxon>Viridiplantae</taxon>
        <taxon>Streptophyta</taxon>
        <taxon>Embryophyta</taxon>
        <taxon>Tracheophyta</taxon>
        <taxon>Spermatophyta</taxon>
        <taxon>Magnoliopsida</taxon>
        <taxon>Liliopsida</taxon>
        <taxon>Poales</taxon>
        <taxon>Poaceae</taxon>
        <taxon>PACMAD clade</taxon>
        <taxon>Arundinoideae</taxon>
        <taxon>Arundineae</taxon>
        <taxon>Arundo</taxon>
    </lineage>
</organism>
<feature type="region of interest" description="Disordered" evidence="1">
    <location>
        <begin position="107"/>
        <end position="127"/>
    </location>
</feature>
<dbReference type="EMBL" id="GBRH01222289">
    <property type="protein sequence ID" value="JAD75606.1"/>
    <property type="molecule type" value="Transcribed_RNA"/>
</dbReference>
<accession>A0A0A9CJ95</accession>
<feature type="compositionally biased region" description="Low complexity" evidence="1">
    <location>
        <begin position="1"/>
        <end position="19"/>
    </location>
</feature>
<feature type="region of interest" description="Disordered" evidence="1">
    <location>
        <begin position="1"/>
        <end position="28"/>
    </location>
</feature>
<evidence type="ECO:0000256" key="1">
    <source>
        <dbReference type="SAM" id="MobiDB-lite"/>
    </source>
</evidence>
<dbReference type="AlphaFoldDB" id="A0A0A9CJ95"/>
<sequence length="201" mass="20988">MARLASSSLPSPSSSSISSNNVKALPRQNCRSRSRIAARCRTPRPYSLPRVAFAVFACCRSRGPARRHARGCVYPHATSAIMAALITEAAYPLGVARRWSRIPARAPEPWPSSPLGTGTHVSPRDAGNEAQIGRRCCGCGSLPSAGRGGRVLTAPAASVSAMPASVERLEGAVLRNGHGIGGSGGLGRREGRSCRGRRGGH</sequence>
<name>A0A0A9CJ95_ARUDO</name>
<reference evidence="2" key="1">
    <citation type="submission" date="2014-09" db="EMBL/GenBank/DDBJ databases">
        <authorList>
            <person name="Magalhaes I.L.F."/>
            <person name="Oliveira U."/>
            <person name="Santos F.R."/>
            <person name="Vidigal T.H.D.A."/>
            <person name="Brescovit A.D."/>
            <person name="Santos A.J."/>
        </authorList>
    </citation>
    <scope>NUCLEOTIDE SEQUENCE</scope>
    <source>
        <tissue evidence="2">Shoot tissue taken approximately 20 cm above the soil surface</tissue>
    </source>
</reference>
<protein>
    <submittedName>
        <fullName evidence="2">Uncharacterized protein</fullName>
    </submittedName>
</protein>
<proteinExistence type="predicted"/>
<evidence type="ECO:0000313" key="2">
    <source>
        <dbReference type="EMBL" id="JAD75606.1"/>
    </source>
</evidence>
<feature type="region of interest" description="Disordered" evidence="1">
    <location>
        <begin position="177"/>
        <end position="201"/>
    </location>
</feature>